<accession>A0AAV2YKA4</accession>
<name>A0AAV2YKA4_9STRA</name>
<dbReference type="EMBL" id="DAKRPA010000204">
    <property type="protein sequence ID" value="DAZ95435.1"/>
    <property type="molecule type" value="Genomic_DNA"/>
</dbReference>
<dbReference type="Proteomes" id="UP001146120">
    <property type="component" value="Unassembled WGS sequence"/>
</dbReference>
<sequence>MLPQLTVRQCQSQWQRMITRPALTKAPQSVDVQHQAAPKTTNCHEVLIGTIQLLQPGDELLFVTPTEENTVLLARGTCLRIDVDAQSWYCTVSEDEDLPIDEDIIPLSKPFTGSQTLLNGRVFAVTAKGGVTTARPSVRAQVQRVARRLRSHSGSFQMPRRLRTLSLSKLSHWPSTINNNNKDSDSSPVAVEACNDVQH</sequence>
<reference evidence="1" key="2">
    <citation type="journal article" date="2023" name="Microbiol Resour">
        <title>Decontamination and Annotation of the Draft Genome Sequence of the Oomycete Lagenidium giganteum ARSEF 373.</title>
        <authorList>
            <person name="Morgan W.R."/>
            <person name="Tartar A."/>
        </authorList>
    </citation>
    <scope>NUCLEOTIDE SEQUENCE</scope>
    <source>
        <strain evidence="1">ARSEF 373</strain>
    </source>
</reference>
<evidence type="ECO:0000313" key="2">
    <source>
        <dbReference type="Proteomes" id="UP001146120"/>
    </source>
</evidence>
<gene>
    <name evidence="1" type="ORF">N0F65_013004</name>
</gene>
<proteinExistence type="predicted"/>
<keyword evidence="2" id="KW-1185">Reference proteome</keyword>
<comment type="caution">
    <text evidence="1">The sequence shown here is derived from an EMBL/GenBank/DDBJ whole genome shotgun (WGS) entry which is preliminary data.</text>
</comment>
<evidence type="ECO:0000313" key="1">
    <source>
        <dbReference type="EMBL" id="DAZ95435.1"/>
    </source>
</evidence>
<reference evidence="1" key="1">
    <citation type="submission" date="2022-11" db="EMBL/GenBank/DDBJ databases">
        <authorList>
            <person name="Morgan W.R."/>
            <person name="Tartar A."/>
        </authorList>
    </citation>
    <scope>NUCLEOTIDE SEQUENCE</scope>
    <source>
        <strain evidence="1">ARSEF 373</strain>
    </source>
</reference>
<dbReference type="AlphaFoldDB" id="A0AAV2YKA4"/>
<protein>
    <submittedName>
        <fullName evidence="1">Uncharacterized protein</fullName>
    </submittedName>
</protein>
<organism evidence="1 2">
    <name type="scientific">Lagenidium giganteum</name>
    <dbReference type="NCBI Taxonomy" id="4803"/>
    <lineage>
        <taxon>Eukaryota</taxon>
        <taxon>Sar</taxon>
        <taxon>Stramenopiles</taxon>
        <taxon>Oomycota</taxon>
        <taxon>Peronosporomycetes</taxon>
        <taxon>Pythiales</taxon>
        <taxon>Pythiaceae</taxon>
    </lineage>
</organism>